<evidence type="ECO:0000313" key="3">
    <source>
        <dbReference type="Proteomes" id="UP000195455"/>
    </source>
</evidence>
<dbReference type="EMBL" id="JACSNV010000007">
    <property type="protein sequence ID" value="MBM6877834.1"/>
    <property type="molecule type" value="Genomic_DNA"/>
</dbReference>
<evidence type="ECO:0008006" key="5">
    <source>
        <dbReference type="Google" id="ProtNLM"/>
    </source>
</evidence>
<proteinExistence type="predicted"/>
<dbReference type="RefSeq" id="WP_087990171.1">
    <property type="nucleotide sequence ID" value="NZ_JACSNT010000007.1"/>
</dbReference>
<evidence type="ECO:0000313" key="2">
    <source>
        <dbReference type="EMBL" id="OUN40285.1"/>
    </source>
</evidence>
<dbReference type="Proteomes" id="UP000195455">
    <property type="component" value="Unassembled WGS sequence"/>
</dbReference>
<evidence type="ECO:0000313" key="4">
    <source>
        <dbReference type="Proteomes" id="UP000729290"/>
    </source>
</evidence>
<reference evidence="1" key="3">
    <citation type="submission" date="2020-08" db="EMBL/GenBank/DDBJ databases">
        <authorList>
            <person name="Cejkova D."/>
            <person name="Kubasova T."/>
            <person name="Jahodarova E."/>
            <person name="Rychlik I."/>
        </authorList>
    </citation>
    <scope>NUCLEOTIDE SEQUENCE</scope>
    <source>
        <strain evidence="1">An431b</strain>
    </source>
</reference>
<reference evidence="1 4" key="4">
    <citation type="journal article" date="2021" name="Sci. Rep.">
        <title>The distribution of antibiotic resistance genes in chicken gut microbiota commensals.</title>
        <authorList>
            <person name="Juricova H."/>
            <person name="Matiasovicova J."/>
            <person name="Kubasova T."/>
            <person name="Cejkova D."/>
            <person name="Rychlik I."/>
        </authorList>
    </citation>
    <scope>NUCLEOTIDE SEQUENCE [LARGE SCALE GENOMIC DNA]</scope>
    <source>
        <strain evidence="1 4">An431b</strain>
    </source>
</reference>
<reference evidence="2" key="2">
    <citation type="journal article" date="2018" name="BMC Genomics">
        <title>Whole genome sequencing and function prediction of 133 gut anaerobes isolated from chicken caecum in pure cultures.</title>
        <authorList>
            <person name="Medvecky M."/>
            <person name="Cejkova D."/>
            <person name="Polansky O."/>
            <person name="Karasova D."/>
            <person name="Kubasova T."/>
            <person name="Cizek A."/>
            <person name="Rychlik I."/>
        </authorList>
    </citation>
    <scope>NUCLEOTIDE SEQUENCE</scope>
    <source>
        <strain evidence="2">An75</strain>
    </source>
</reference>
<dbReference type="EMBL" id="NFHM01000033">
    <property type="protein sequence ID" value="OUN40285.1"/>
    <property type="molecule type" value="Genomic_DNA"/>
</dbReference>
<evidence type="ECO:0000313" key="1">
    <source>
        <dbReference type="EMBL" id="MBM6877834.1"/>
    </source>
</evidence>
<comment type="caution">
    <text evidence="2">The sequence shown here is derived from an EMBL/GenBank/DDBJ whole genome shotgun (WGS) entry which is preliminary data.</text>
</comment>
<protein>
    <recommendedName>
        <fullName evidence="5">Antitoxin VbhA domain-containing protein</fullName>
    </recommendedName>
</protein>
<gene>
    <name evidence="2" type="ORF">B5G26_14530</name>
    <name evidence="1" type="ORF">H9X83_06635</name>
</gene>
<dbReference type="AlphaFoldDB" id="A0A1Y3TWC3"/>
<reference evidence="3" key="1">
    <citation type="submission" date="2017-04" db="EMBL/GenBank/DDBJ databases">
        <title>Function of individual gut microbiota members based on whole genome sequencing of pure cultures obtained from chicken caecum.</title>
        <authorList>
            <person name="Medvecky M."/>
            <person name="Cejkova D."/>
            <person name="Polansky O."/>
            <person name="Karasova D."/>
            <person name="Kubasova T."/>
            <person name="Cizek A."/>
            <person name="Rychlik I."/>
        </authorList>
    </citation>
    <scope>NUCLEOTIDE SEQUENCE [LARGE SCALE GENOMIC DNA]</scope>
    <source>
        <strain evidence="3">An75</strain>
    </source>
</reference>
<accession>A0A1Y3TWC3</accession>
<keyword evidence="4" id="KW-1185">Reference proteome</keyword>
<organism evidence="2 3">
    <name type="scientific">Anaerotignum lactatifermentans</name>
    <dbReference type="NCBI Taxonomy" id="160404"/>
    <lineage>
        <taxon>Bacteria</taxon>
        <taxon>Bacillati</taxon>
        <taxon>Bacillota</taxon>
        <taxon>Clostridia</taxon>
        <taxon>Lachnospirales</taxon>
        <taxon>Anaerotignaceae</taxon>
        <taxon>Anaerotignum</taxon>
    </lineage>
</organism>
<sequence length="65" mass="7550">MKDKEWIIKQTDASMRLEGMPLTDQDKDRIRSCVGDQEKVEHVIGELVDSYRKSVSVKDISNIRK</sequence>
<dbReference type="Proteomes" id="UP000729290">
    <property type="component" value="Unassembled WGS sequence"/>
</dbReference>
<name>A0A1Y3TWC3_9FIRM</name>